<gene>
    <name evidence="1" type="ORF">V6E02_09035</name>
</gene>
<dbReference type="InterPro" id="IPR029016">
    <property type="entry name" value="GAF-like_dom_sf"/>
</dbReference>
<dbReference type="PANTHER" id="PTHR38765">
    <property type="entry name" value="DUF484 DOMAIN-CONTAINING PROTEIN"/>
    <property type="match status" value="1"/>
</dbReference>
<dbReference type="EMBL" id="JBAJEX010000006">
    <property type="protein sequence ID" value="MEO1767355.1"/>
    <property type="molecule type" value="Genomic_DNA"/>
</dbReference>
<dbReference type="InterPro" id="IPR007435">
    <property type="entry name" value="DUF484"/>
</dbReference>
<dbReference type="Pfam" id="PF04340">
    <property type="entry name" value="DUF484"/>
    <property type="match status" value="1"/>
</dbReference>
<reference evidence="1 2" key="1">
    <citation type="submission" date="2024-02" db="EMBL/GenBank/DDBJ databases">
        <title>New thermophilic sulfur-oxidizing bacteria from a hot springs of the Uzon caldera (Kamchatka, Russia).</title>
        <authorList>
            <person name="Dukat A.M."/>
            <person name="Elcheninov A.G."/>
            <person name="Frolov E.N."/>
        </authorList>
    </citation>
    <scope>NUCLEOTIDE SEQUENCE [LARGE SCALE GENOMIC DNA]</scope>
    <source>
        <strain evidence="1 2">AK1</strain>
    </source>
</reference>
<comment type="caution">
    <text evidence="1">The sequence shown here is derived from an EMBL/GenBank/DDBJ whole genome shotgun (WGS) entry which is preliminary data.</text>
</comment>
<keyword evidence="2" id="KW-1185">Reference proteome</keyword>
<dbReference type="Gene3D" id="3.30.450.40">
    <property type="match status" value="1"/>
</dbReference>
<protein>
    <submittedName>
        <fullName evidence="1">DUF484 family protein</fullName>
    </submittedName>
</protein>
<dbReference type="Proteomes" id="UP001482231">
    <property type="component" value="Unassembled WGS sequence"/>
</dbReference>
<name>A0ABV0EFB7_9BURK</name>
<evidence type="ECO:0000313" key="1">
    <source>
        <dbReference type="EMBL" id="MEO1767355.1"/>
    </source>
</evidence>
<sequence>MKLEAEDVARYLREHPEFFETHAHLLTEINIPHPHGGRTISLAERQLLALRDKNALLESKLRELIQFGEENDALGERVHRFSLALLMANSLEATLHAIHYNLREDFAVPHVAMRLWEGMESHPGVTEFSGTSKELRVYADSLANPVCGSHALYETGTWFGEDSARLKSFAMVALRAEHAFGFLVLASEDPQRFYQGMGTLYLKRLGELISVALKRYLPSETL</sequence>
<accession>A0ABV0EFB7</accession>
<dbReference type="PANTHER" id="PTHR38765:SF1">
    <property type="entry name" value="DUF484 DOMAIN-CONTAINING PROTEIN"/>
    <property type="match status" value="1"/>
</dbReference>
<proteinExistence type="predicted"/>
<organism evidence="1 2">
    <name type="scientific">Thiobacter aerophilum</name>
    <dbReference type="NCBI Taxonomy" id="3121275"/>
    <lineage>
        <taxon>Bacteria</taxon>
        <taxon>Pseudomonadati</taxon>
        <taxon>Pseudomonadota</taxon>
        <taxon>Betaproteobacteria</taxon>
        <taxon>Burkholderiales</taxon>
        <taxon>Thiobacteraceae</taxon>
        <taxon>Thiobacter</taxon>
    </lineage>
</organism>
<dbReference type="RefSeq" id="WP_347308463.1">
    <property type="nucleotide sequence ID" value="NZ_JBAJEX010000006.1"/>
</dbReference>
<evidence type="ECO:0000313" key="2">
    <source>
        <dbReference type="Proteomes" id="UP001482231"/>
    </source>
</evidence>